<evidence type="ECO:0000256" key="1">
    <source>
        <dbReference type="SAM" id="MobiDB-lite"/>
    </source>
</evidence>
<dbReference type="Pfam" id="PF22936">
    <property type="entry name" value="Pol_BBD"/>
    <property type="match status" value="1"/>
</dbReference>
<feature type="domain" description="Retrovirus-related Pol polyprotein from transposon TNT 1-94-like beta-barrel" evidence="2">
    <location>
        <begin position="236"/>
        <end position="316"/>
    </location>
</feature>
<dbReference type="AlphaFoldDB" id="A0AB40D5S5"/>
<feature type="compositionally biased region" description="Polar residues" evidence="1">
    <location>
        <begin position="128"/>
        <end position="149"/>
    </location>
</feature>
<accession>A0AB40D5S5</accession>
<dbReference type="PANTHER" id="PTHR35317:SF23">
    <property type="entry name" value="OS04G0629600 PROTEIN"/>
    <property type="match status" value="1"/>
</dbReference>
<keyword evidence="3" id="KW-1185">Reference proteome</keyword>
<proteinExistence type="predicted"/>
<dbReference type="RefSeq" id="XP_039145619.1">
    <property type="nucleotide sequence ID" value="XM_039289685.1"/>
</dbReference>
<sequence length="340" mass="38893">MVPIRQQTLRQRFDLLQMKEEETVQHYITRVLAVVNQIRGMGSELKDTNVVLKVMRSLLSRFVHAVTSIEEARYMSKVTLDELSGSPQAHEAKFNQFIERPERHEAFVMQEDARSGRTNWRGRCSGRASDNSRGGDQRPSMQRQQNFNEYSRGGSGAFGRFSRGQRQPRQSFNKKNLQNVQCFRCKKYGYYQSHYWSTQDKNASEAGSSSNVPNPGDYGHLFMVHNGQGLESPSIWLLDSGTSSHMTGRRELFHNLDETLQHKVRLGDDKEINVCGRGSAEIRMFDSKLRLNNGVQYVPSLAHNLLSVGQLNKGGYDVNFSKNYGCIIRDGSTRRNLFRI</sequence>
<dbReference type="Pfam" id="PF14223">
    <property type="entry name" value="Retrotran_gag_2"/>
    <property type="match status" value="1"/>
</dbReference>
<dbReference type="Proteomes" id="UP001515500">
    <property type="component" value="Chromosome 18"/>
</dbReference>
<gene>
    <name evidence="4" type="primary">LOC120282847</name>
</gene>
<feature type="region of interest" description="Disordered" evidence="1">
    <location>
        <begin position="112"/>
        <end position="173"/>
    </location>
</feature>
<protein>
    <submittedName>
        <fullName evidence="4">Uncharacterized protein LOC120282847</fullName>
    </submittedName>
</protein>
<reference evidence="4" key="1">
    <citation type="submission" date="2025-08" db="UniProtKB">
        <authorList>
            <consortium name="RefSeq"/>
        </authorList>
    </citation>
    <scope>IDENTIFICATION</scope>
</reference>
<name>A0AB40D5S5_DIOCR</name>
<organism evidence="3 4">
    <name type="scientific">Dioscorea cayennensis subsp. rotundata</name>
    <name type="common">White Guinea yam</name>
    <name type="synonym">Dioscorea rotundata</name>
    <dbReference type="NCBI Taxonomy" id="55577"/>
    <lineage>
        <taxon>Eukaryota</taxon>
        <taxon>Viridiplantae</taxon>
        <taxon>Streptophyta</taxon>
        <taxon>Embryophyta</taxon>
        <taxon>Tracheophyta</taxon>
        <taxon>Spermatophyta</taxon>
        <taxon>Magnoliopsida</taxon>
        <taxon>Liliopsida</taxon>
        <taxon>Dioscoreales</taxon>
        <taxon>Dioscoreaceae</taxon>
        <taxon>Dioscorea</taxon>
    </lineage>
</organism>
<dbReference type="PANTHER" id="PTHR35317">
    <property type="entry name" value="OS04G0629600 PROTEIN"/>
    <property type="match status" value="1"/>
</dbReference>
<dbReference type="GeneID" id="120282847"/>
<evidence type="ECO:0000313" key="4">
    <source>
        <dbReference type="RefSeq" id="XP_039145619.1"/>
    </source>
</evidence>
<dbReference type="InterPro" id="IPR054722">
    <property type="entry name" value="PolX-like_BBD"/>
</dbReference>
<feature type="compositionally biased region" description="Low complexity" evidence="1">
    <location>
        <begin position="158"/>
        <end position="167"/>
    </location>
</feature>
<evidence type="ECO:0000313" key="3">
    <source>
        <dbReference type="Proteomes" id="UP001515500"/>
    </source>
</evidence>
<evidence type="ECO:0000259" key="2">
    <source>
        <dbReference type="Pfam" id="PF22936"/>
    </source>
</evidence>